<keyword evidence="1" id="KW-0472">Membrane</keyword>
<gene>
    <name evidence="3" type="ORF">D0Y65_009432</name>
</gene>
<dbReference type="PANTHER" id="PTHR23101">
    <property type="entry name" value="RAB GDP/GTP EXCHANGE FACTOR"/>
    <property type="match status" value="1"/>
</dbReference>
<dbReference type="GO" id="GO:0005829">
    <property type="term" value="C:cytosol"/>
    <property type="evidence" value="ECO:0007669"/>
    <property type="project" value="TreeGrafter"/>
</dbReference>
<name>A0A445KYZ1_GLYSO</name>
<accession>A0A445KYZ1</accession>
<comment type="caution">
    <text evidence="3">The sequence shown here is derived from an EMBL/GenBank/DDBJ whole genome shotgun (WGS) entry which is preliminary data.</text>
</comment>
<dbReference type="InterPro" id="IPR037191">
    <property type="entry name" value="VPS9_dom_sf"/>
</dbReference>
<dbReference type="InterPro" id="IPR041545">
    <property type="entry name" value="DUF5601"/>
</dbReference>
<dbReference type="Pfam" id="PF02204">
    <property type="entry name" value="VPS9"/>
    <property type="match status" value="2"/>
</dbReference>
<dbReference type="GO" id="GO:0005085">
    <property type="term" value="F:guanyl-nucleotide exchange factor activity"/>
    <property type="evidence" value="ECO:0007669"/>
    <property type="project" value="InterPro"/>
</dbReference>
<keyword evidence="1" id="KW-1133">Transmembrane helix</keyword>
<evidence type="ECO:0000313" key="3">
    <source>
        <dbReference type="EMBL" id="RZC16157.1"/>
    </source>
</evidence>
<dbReference type="GO" id="GO:0016192">
    <property type="term" value="P:vesicle-mediated transport"/>
    <property type="evidence" value="ECO:0007669"/>
    <property type="project" value="InterPro"/>
</dbReference>
<feature type="transmembrane region" description="Helical" evidence="1">
    <location>
        <begin position="64"/>
        <end position="85"/>
    </location>
</feature>
<keyword evidence="4" id="KW-1185">Reference proteome</keyword>
<keyword evidence="1" id="KW-0812">Transmembrane</keyword>
<dbReference type="SMART" id="SM00167">
    <property type="entry name" value="VPS9"/>
    <property type="match status" value="1"/>
</dbReference>
<organism evidence="3 4">
    <name type="scientific">Glycine soja</name>
    <name type="common">Wild soybean</name>
    <dbReference type="NCBI Taxonomy" id="3848"/>
    <lineage>
        <taxon>Eukaryota</taxon>
        <taxon>Viridiplantae</taxon>
        <taxon>Streptophyta</taxon>
        <taxon>Embryophyta</taxon>
        <taxon>Tracheophyta</taxon>
        <taxon>Spermatophyta</taxon>
        <taxon>Magnoliopsida</taxon>
        <taxon>eudicotyledons</taxon>
        <taxon>Gunneridae</taxon>
        <taxon>Pentapetalae</taxon>
        <taxon>rosids</taxon>
        <taxon>fabids</taxon>
        <taxon>Fabales</taxon>
        <taxon>Fabaceae</taxon>
        <taxon>Papilionoideae</taxon>
        <taxon>50 kb inversion clade</taxon>
        <taxon>NPAAA clade</taxon>
        <taxon>indigoferoid/millettioid clade</taxon>
        <taxon>Phaseoleae</taxon>
        <taxon>Glycine</taxon>
        <taxon>Glycine subgen. Soja</taxon>
    </lineage>
</organism>
<dbReference type="AlphaFoldDB" id="A0A445KYZ1"/>
<reference evidence="3 4" key="1">
    <citation type="submission" date="2018-09" db="EMBL/GenBank/DDBJ databases">
        <title>A high-quality reference genome of wild soybean provides a powerful tool to mine soybean genomes.</title>
        <authorList>
            <person name="Xie M."/>
            <person name="Chung C.Y.L."/>
            <person name="Li M.-W."/>
            <person name="Wong F.-L."/>
            <person name="Chan T.-F."/>
            <person name="Lam H.-M."/>
        </authorList>
    </citation>
    <scope>NUCLEOTIDE SEQUENCE [LARGE SCALE GENOMIC DNA]</scope>
    <source>
        <strain evidence="4">cv. W05</strain>
        <tissue evidence="3">Hypocotyl of etiolated seedlings</tissue>
    </source>
</reference>
<feature type="domain" description="VPS9" evidence="2">
    <location>
        <begin position="154"/>
        <end position="313"/>
    </location>
</feature>
<sequence>MLEHMLPLPLLQFQSFLTWDSLKMNMDMEVSTSFHDFLYRMRHPASLDLVRSIKRHIFTHFSQFLLLNFIACMVSLNLLIMHSFIVSFSFHQPKPENDGKRVQDFFVSMEAAIRDHSLWTTASEEDIDCAMQGLEKYIMTKLFSRTFSASAEDAKIDNEISSKICLLQTFLKPEHLDIPPILQNEALWLLAEKELLKINAFKAPHEKLLSIMNCCRIINNLLLNAAMSEYVPAGADGFLPVLIYVTIKASPPWGDLFLLVCHFQANPPKLHSNLKFIKLYTRQAKLISEAEYYFTNLVSAKTFIVDLNAKSLSMDEIKYKESMQAAKLTNKVTSELSSACQMSQQEKDDSSCSKKMHNKLDDTGVLQHGSNYPYMEAKSKELTVGDVDMLLSDYKDLVAKYTILCKAIGCLSTAEREPLLRHLEMQGPETLLNFTAPSDHHRHK</sequence>
<dbReference type="GO" id="GO:0030139">
    <property type="term" value="C:endocytic vesicle"/>
    <property type="evidence" value="ECO:0007669"/>
    <property type="project" value="TreeGrafter"/>
</dbReference>
<dbReference type="Gene3D" id="1.10.246.120">
    <property type="match status" value="1"/>
</dbReference>
<evidence type="ECO:0000259" key="2">
    <source>
        <dbReference type="PROSITE" id="PS51205"/>
    </source>
</evidence>
<protein>
    <submittedName>
        <fullName evidence="3">Vacuolar protein sorting-associated protein 9A isoform F</fullName>
    </submittedName>
</protein>
<dbReference type="Gene3D" id="1.20.1050.80">
    <property type="entry name" value="VPS9 domain"/>
    <property type="match status" value="1"/>
</dbReference>
<evidence type="ECO:0000256" key="1">
    <source>
        <dbReference type="SAM" id="Phobius"/>
    </source>
</evidence>
<dbReference type="Proteomes" id="UP000289340">
    <property type="component" value="Chromosome 4"/>
</dbReference>
<evidence type="ECO:0000313" key="4">
    <source>
        <dbReference type="Proteomes" id="UP000289340"/>
    </source>
</evidence>
<dbReference type="InterPro" id="IPR003123">
    <property type="entry name" value="VPS9"/>
</dbReference>
<dbReference type="PROSITE" id="PS51205">
    <property type="entry name" value="VPS9"/>
    <property type="match status" value="1"/>
</dbReference>
<dbReference type="PANTHER" id="PTHR23101:SF63">
    <property type="entry name" value="VACUOLAR PROTEIN SORTING-ASSOCIATED PROTEIN 9A-LIKE ISOFORM X1"/>
    <property type="match status" value="1"/>
</dbReference>
<dbReference type="EMBL" id="QZWG01000004">
    <property type="protein sequence ID" value="RZC16157.1"/>
    <property type="molecule type" value="Genomic_DNA"/>
</dbReference>
<dbReference type="Pfam" id="PF18151">
    <property type="entry name" value="DUF5601"/>
    <property type="match status" value="1"/>
</dbReference>
<dbReference type="SUPFAM" id="SSF109993">
    <property type="entry name" value="VPS9 domain"/>
    <property type="match status" value="1"/>
</dbReference>
<proteinExistence type="predicted"/>
<dbReference type="InterPro" id="IPR045046">
    <property type="entry name" value="Vps9-like"/>
</dbReference>
<dbReference type="GO" id="GO:0031267">
    <property type="term" value="F:small GTPase binding"/>
    <property type="evidence" value="ECO:0007669"/>
    <property type="project" value="TreeGrafter"/>
</dbReference>